<evidence type="ECO:0000313" key="3">
    <source>
        <dbReference type="Proteomes" id="UP001165082"/>
    </source>
</evidence>
<evidence type="ECO:0000313" key="2">
    <source>
        <dbReference type="EMBL" id="GMH67460.1"/>
    </source>
</evidence>
<organism evidence="2 3">
    <name type="scientific">Triparma retinervis</name>
    <dbReference type="NCBI Taxonomy" id="2557542"/>
    <lineage>
        <taxon>Eukaryota</taxon>
        <taxon>Sar</taxon>
        <taxon>Stramenopiles</taxon>
        <taxon>Ochrophyta</taxon>
        <taxon>Bolidophyceae</taxon>
        <taxon>Parmales</taxon>
        <taxon>Triparmaceae</taxon>
        <taxon>Triparma</taxon>
    </lineage>
</organism>
<reference evidence="2" key="1">
    <citation type="submission" date="2022-07" db="EMBL/GenBank/DDBJ databases">
        <title>Genome analysis of Parmales, a sister group of diatoms, reveals the evolutionary specialization of diatoms from phago-mixotrophs to photoautotrophs.</title>
        <authorList>
            <person name="Ban H."/>
            <person name="Sato S."/>
            <person name="Yoshikawa S."/>
            <person name="Kazumasa Y."/>
            <person name="Nakamura Y."/>
            <person name="Ichinomiya M."/>
            <person name="Saitoh K."/>
            <person name="Sato N."/>
            <person name="Blanc-Mathieu R."/>
            <person name="Endo H."/>
            <person name="Kuwata A."/>
            <person name="Ogata H."/>
        </authorList>
    </citation>
    <scope>NUCLEOTIDE SEQUENCE</scope>
</reference>
<keyword evidence="3" id="KW-1185">Reference proteome</keyword>
<comment type="caution">
    <text evidence="2">The sequence shown here is derived from an EMBL/GenBank/DDBJ whole genome shotgun (WGS) entry which is preliminary data.</text>
</comment>
<evidence type="ECO:0000256" key="1">
    <source>
        <dbReference type="SAM" id="MobiDB-lite"/>
    </source>
</evidence>
<feature type="compositionally biased region" description="Pro residues" evidence="1">
    <location>
        <begin position="1"/>
        <end position="10"/>
    </location>
</feature>
<dbReference type="EMBL" id="BRXZ01002664">
    <property type="protein sequence ID" value="GMH67460.1"/>
    <property type="molecule type" value="Genomic_DNA"/>
</dbReference>
<sequence length="189" mass="21038">MPPKKPPQPMLPKRSTLNGAWRLDPQRGDNIRGYLTAMDCSEMAIEAMEKAEKEVDTIHVITITPSSYTIMKKSRVNDLKESFTQNTRCSTHIAISKDGSSTKEKTTYVTSTDDLTSVIVKSVMPTTNGVAEVVDARRLESGWLYQELQITNLSTGISSLTRRWFSPCDPPVVVLPPQLGIEHDMAMPI</sequence>
<protein>
    <submittedName>
        <fullName evidence="2">Uncharacterized protein</fullName>
    </submittedName>
</protein>
<gene>
    <name evidence="2" type="ORF">TrRE_jg1273</name>
</gene>
<dbReference type="AlphaFoldDB" id="A0A9W7E718"/>
<accession>A0A9W7E718</accession>
<feature type="region of interest" description="Disordered" evidence="1">
    <location>
        <begin position="1"/>
        <end position="22"/>
    </location>
</feature>
<dbReference type="Proteomes" id="UP001165082">
    <property type="component" value="Unassembled WGS sequence"/>
</dbReference>
<proteinExistence type="predicted"/>
<name>A0A9W7E718_9STRA</name>
<dbReference type="OrthoDB" id="43645at2759"/>